<dbReference type="SUPFAM" id="SSF55874">
    <property type="entry name" value="ATPase domain of HSP90 chaperone/DNA topoisomerase II/histidine kinase"/>
    <property type="match status" value="1"/>
</dbReference>
<evidence type="ECO:0000256" key="3">
    <source>
        <dbReference type="ARBA" id="ARBA00022679"/>
    </source>
</evidence>
<keyword evidence="8" id="KW-1133">Transmembrane helix</keyword>
<proteinExistence type="predicted"/>
<keyword evidence="11" id="KW-1185">Reference proteome</keyword>
<dbReference type="RefSeq" id="WP_094886290.1">
    <property type="nucleotide sequence ID" value="NZ_NPMS01000006.1"/>
</dbReference>
<dbReference type="PANTHER" id="PTHR43065">
    <property type="entry name" value="SENSOR HISTIDINE KINASE"/>
    <property type="match status" value="1"/>
</dbReference>
<keyword evidence="5" id="KW-0418">Kinase</keyword>
<dbReference type="PANTHER" id="PTHR43065:SF46">
    <property type="entry name" value="C4-DICARBOXYLATE TRANSPORT SENSOR PROTEIN DCTB"/>
    <property type="match status" value="1"/>
</dbReference>
<sequence length="492" mass="57024">MLIILMLFLIVSSILVLLVKRNKETFYIFGMCSSLAVLITGIMLYIAKKGGISEKLQDFYFFNPVIKSYAQYFYITLDALGYMVAIGRYIFPLFLLVLAIHYSEIAWLKRNKFISKLVFIPPVISLVLYHPEVFHYFSDPAGNYNLIVSNFSLIWVLLYVIVSFILLIVEAFSIQIRIFQSRFMIIIFFIFSITFLYLLYFGQNPIQIYQFYYWGNGIYYMDAVLSVPAYLKLVIVNIVLAIVGFTGLLKYTKDMFDTDKEEITIQRNYKMVSTGTSVFVHSIKNQLLANRVIFKRLNSEMGNEPDLVKVKAYTDQLTERNELILERIEDLYQAVKAKTVHLVPVSMEEIISNSIEKFHNKYPNKKVQADIADQAEILADAPRLSEAIYNILTNAQEAVDNKGLDEDIGVFIRSYKTRQYAVIEVRDIGTGIEKKNLKKIMEPFYSTKNSNFNWGMGLHYVHTIVKDHFGLLRFESKEGKGTTFFLFLPKFK</sequence>
<feature type="domain" description="Histidine kinase" evidence="9">
    <location>
        <begin position="278"/>
        <end position="492"/>
    </location>
</feature>
<feature type="transmembrane region" description="Helical" evidence="8">
    <location>
        <begin position="81"/>
        <end position="101"/>
    </location>
</feature>
<keyword evidence="7" id="KW-0902">Two-component regulatory system</keyword>
<evidence type="ECO:0000256" key="5">
    <source>
        <dbReference type="ARBA" id="ARBA00022777"/>
    </source>
</evidence>
<feature type="transmembrane region" description="Helical" evidence="8">
    <location>
        <begin position="113"/>
        <end position="131"/>
    </location>
</feature>
<keyword evidence="6" id="KW-0067">ATP-binding</keyword>
<dbReference type="GO" id="GO:0004673">
    <property type="term" value="F:protein histidine kinase activity"/>
    <property type="evidence" value="ECO:0007669"/>
    <property type="project" value="UniProtKB-EC"/>
</dbReference>
<evidence type="ECO:0000259" key="9">
    <source>
        <dbReference type="PROSITE" id="PS50109"/>
    </source>
</evidence>
<evidence type="ECO:0000256" key="1">
    <source>
        <dbReference type="ARBA" id="ARBA00000085"/>
    </source>
</evidence>
<feature type="transmembrane region" description="Helical" evidence="8">
    <location>
        <begin position="183"/>
        <end position="202"/>
    </location>
</feature>
<evidence type="ECO:0000256" key="2">
    <source>
        <dbReference type="ARBA" id="ARBA00012438"/>
    </source>
</evidence>
<evidence type="ECO:0000256" key="4">
    <source>
        <dbReference type="ARBA" id="ARBA00022741"/>
    </source>
</evidence>
<protein>
    <recommendedName>
        <fullName evidence="2">histidine kinase</fullName>
        <ecNumber evidence="2">2.7.13.3</ecNumber>
    </recommendedName>
</protein>
<feature type="transmembrane region" description="Helical" evidence="8">
    <location>
        <begin position="151"/>
        <end position="171"/>
    </location>
</feature>
<dbReference type="OrthoDB" id="9121833at2"/>
<keyword evidence="4" id="KW-0547">Nucleotide-binding</keyword>
<dbReference type="GO" id="GO:0000160">
    <property type="term" value="P:phosphorelay signal transduction system"/>
    <property type="evidence" value="ECO:0007669"/>
    <property type="project" value="UniProtKB-KW"/>
</dbReference>
<dbReference type="AlphaFoldDB" id="A0A265N7S2"/>
<keyword evidence="3" id="KW-0808">Transferase</keyword>
<comment type="caution">
    <text evidence="10">The sequence shown here is derived from an EMBL/GenBank/DDBJ whole genome shotgun (WGS) entry which is preliminary data.</text>
</comment>
<evidence type="ECO:0000256" key="8">
    <source>
        <dbReference type="SAM" id="Phobius"/>
    </source>
</evidence>
<dbReference type="Gene3D" id="3.30.565.10">
    <property type="entry name" value="Histidine kinase-like ATPase, C-terminal domain"/>
    <property type="match status" value="1"/>
</dbReference>
<gene>
    <name evidence="10" type="ORF">CIL03_12920</name>
</gene>
<evidence type="ECO:0000256" key="7">
    <source>
        <dbReference type="ARBA" id="ARBA00023012"/>
    </source>
</evidence>
<name>A0A265N7S2_9BACI</name>
<evidence type="ECO:0000256" key="6">
    <source>
        <dbReference type="ARBA" id="ARBA00022840"/>
    </source>
</evidence>
<dbReference type="InterPro" id="IPR036890">
    <property type="entry name" value="HATPase_C_sf"/>
</dbReference>
<dbReference type="EC" id="2.7.13.3" evidence="2"/>
<comment type="catalytic activity">
    <reaction evidence="1">
        <text>ATP + protein L-histidine = ADP + protein N-phospho-L-histidine.</text>
        <dbReference type="EC" id="2.7.13.3"/>
    </reaction>
</comment>
<evidence type="ECO:0000313" key="11">
    <source>
        <dbReference type="Proteomes" id="UP000216498"/>
    </source>
</evidence>
<keyword evidence="8" id="KW-0472">Membrane</keyword>
<dbReference type="InterPro" id="IPR003594">
    <property type="entry name" value="HATPase_dom"/>
</dbReference>
<dbReference type="InterPro" id="IPR004358">
    <property type="entry name" value="Sig_transdc_His_kin-like_C"/>
</dbReference>
<dbReference type="Pfam" id="PF02518">
    <property type="entry name" value="HATPase_c"/>
    <property type="match status" value="1"/>
</dbReference>
<accession>A0A265N7S2</accession>
<keyword evidence="8" id="KW-0812">Transmembrane</keyword>
<dbReference type="PRINTS" id="PR00344">
    <property type="entry name" value="BCTRLSENSOR"/>
</dbReference>
<dbReference type="InterPro" id="IPR005467">
    <property type="entry name" value="His_kinase_dom"/>
</dbReference>
<evidence type="ECO:0000313" key="10">
    <source>
        <dbReference type="EMBL" id="OZU88033.1"/>
    </source>
</evidence>
<feature type="transmembrane region" description="Helical" evidence="8">
    <location>
        <begin position="229"/>
        <end position="249"/>
    </location>
</feature>
<dbReference type="GO" id="GO:0005524">
    <property type="term" value="F:ATP binding"/>
    <property type="evidence" value="ECO:0007669"/>
    <property type="project" value="UniProtKB-KW"/>
</dbReference>
<feature type="transmembrane region" description="Helical" evidence="8">
    <location>
        <begin position="26"/>
        <end position="47"/>
    </location>
</feature>
<dbReference type="SMART" id="SM00387">
    <property type="entry name" value="HATPase_c"/>
    <property type="match status" value="1"/>
</dbReference>
<organism evidence="10 11">
    <name type="scientific">Virgibacillus indicus</name>
    <dbReference type="NCBI Taxonomy" id="2024554"/>
    <lineage>
        <taxon>Bacteria</taxon>
        <taxon>Bacillati</taxon>
        <taxon>Bacillota</taxon>
        <taxon>Bacilli</taxon>
        <taxon>Bacillales</taxon>
        <taxon>Bacillaceae</taxon>
        <taxon>Virgibacillus</taxon>
    </lineage>
</organism>
<dbReference type="Proteomes" id="UP000216498">
    <property type="component" value="Unassembled WGS sequence"/>
</dbReference>
<dbReference type="EMBL" id="NPMS01000006">
    <property type="protein sequence ID" value="OZU88033.1"/>
    <property type="molecule type" value="Genomic_DNA"/>
</dbReference>
<dbReference type="PROSITE" id="PS50109">
    <property type="entry name" value="HIS_KIN"/>
    <property type="match status" value="1"/>
</dbReference>
<reference evidence="10 11" key="1">
    <citation type="submission" date="2017-08" db="EMBL/GenBank/DDBJ databases">
        <title>Virgibacillus indicus sp. nov. and Virgibacillus profoundi sp. nov, two moderately halophilic bacteria isolated from marine sediment by using the Microfluidic Streak Plate.</title>
        <authorList>
            <person name="Xu B."/>
            <person name="Hu B."/>
            <person name="Wang J."/>
            <person name="Zhu Y."/>
            <person name="Huang L."/>
            <person name="Du W."/>
            <person name="Huang Y."/>
        </authorList>
    </citation>
    <scope>NUCLEOTIDE SEQUENCE [LARGE SCALE GENOMIC DNA]</scope>
    <source>
        <strain evidence="10 11">IO3-P2-C2</strain>
    </source>
</reference>